<keyword evidence="2" id="KW-1185">Reference proteome</keyword>
<organism evidence="1 2">
    <name type="scientific">Suillus placidus</name>
    <dbReference type="NCBI Taxonomy" id="48579"/>
    <lineage>
        <taxon>Eukaryota</taxon>
        <taxon>Fungi</taxon>
        <taxon>Dikarya</taxon>
        <taxon>Basidiomycota</taxon>
        <taxon>Agaricomycotina</taxon>
        <taxon>Agaricomycetes</taxon>
        <taxon>Agaricomycetidae</taxon>
        <taxon>Boletales</taxon>
        <taxon>Suillineae</taxon>
        <taxon>Suillaceae</taxon>
        <taxon>Suillus</taxon>
    </lineage>
</organism>
<gene>
    <name evidence="1" type="ORF">EV702DRAFT_1047072</name>
</gene>
<name>A0A9P6ZR88_9AGAM</name>
<evidence type="ECO:0000313" key="1">
    <source>
        <dbReference type="EMBL" id="KAG1775207.1"/>
    </source>
</evidence>
<accession>A0A9P6ZR88</accession>
<dbReference type="Proteomes" id="UP000714275">
    <property type="component" value="Unassembled WGS sequence"/>
</dbReference>
<reference evidence="1" key="1">
    <citation type="journal article" date="2020" name="New Phytol.">
        <title>Comparative genomics reveals dynamic genome evolution in host specialist ectomycorrhizal fungi.</title>
        <authorList>
            <person name="Lofgren L.A."/>
            <person name="Nguyen N.H."/>
            <person name="Vilgalys R."/>
            <person name="Ruytinx J."/>
            <person name="Liao H.L."/>
            <person name="Branco S."/>
            <person name="Kuo A."/>
            <person name="LaButti K."/>
            <person name="Lipzen A."/>
            <person name="Andreopoulos W."/>
            <person name="Pangilinan J."/>
            <person name="Riley R."/>
            <person name="Hundley H."/>
            <person name="Na H."/>
            <person name="Barry K."/>
            <person name="Grigoriev I.V."/>
            <person name="Stajich J.E."/>
            <person name="Kennedy P.G."/>
        </authorList>
    </citation>
    <scope>NUCLEOTIDE SEQUENCE</scope>
    <source>
        <strain evidence="1">DOB743</strain>
    </source>
</reference>
<sequence length="349" mass="38765">MLSLYLQHQRVVQAHSPEKPPSSLSITIYPEEREDIKVNNYSAPELKNACHDALKQLPSPYLPNSDLVPLLCGGRYHLCRPVENLFKENESETITLSLTRLILTEWITISSCALPVTSSKLSFKPSSANSPNTAVYIRGKITTCKGPNTRGQRVLSLLDKKGVTQEVFARWIDHRRAGRSEALLTIPSELELVSKLIPTTANPTTLSGDDATTAATFAGASNLSGCLTHLAVARAKLDQGADLPPENLLEGFDEMTCRFRWWWWWKCGGYTTTQAIGVLRFIPCQNLSKRHATRVPEREGSAALYSLWNFQGAQGYFKGTELEGTEALDGSFNCLKAAKSTEEQYMRRA</sequence>
<proteinExistence type="predicted"/>
<dbReference type="EMBL" id="JABBWD010000035">
    <property type="protein sequence ID" value="KAG1775207.1"/>
    <property type="molecule type" value="Genomic_DNA"/>
</dbReference>
<dbReference type="AlphaFoldDB" id="A0A9P6ZR88"/>
<protein>
    <submittedName>
        <fullName evidence="1">Uncharacterized protein</fullName>
    </submittedName>
</protein>
<evidence type="ECO:0000313" key="2">
    <source>
        <dbReference type="Proteomes" id="UP000714275"/>
    </source>
</evidence>
<comment type="caution">
    <text evidence="1">The sequence shown here is derived from an EMBL/GenBank/DDBJ whole genome shotgun (WGS) entry which is preliminary data.</text>
</comment>